<sequence>MEDVDQRNSETRLNRRSRHRNVRIDILRLWAIGAIDLANFPAATASGDTRIHVQYRQVDCTPVQAWYNGNVAIRVDRRTAHKILQQAVQMLQEKLS</sequence>
<dbReference type="EMBL" id="JALJOT010000008">
    <property type="protein sequence ID" value="KAK9908114.1"/>
    <property type="molecule type" value="Genomic_DNA"/>
</dbReference>
<reference evidence="1 2" key="1">
    <citation type="journal article" date="2024" name="Nat. Commun.">
        <title>Phylogenomics reveals the evolutionary origins of lichenization in chlorophyte algae.</title>
        <authorList>
            <person name="Puginier C."/>
            <person name="Libourel C."/>
            <person name="Otte J."/>
            <person name="Skaloud P."/>
            <person name="Haon M."/>
            <person name="Grisel S."/>
            <person name="Petersen M."/>
            <person name="Berrin J.G."/>
            <person name="Delaux P.M."/>
            <person name="Dal Grande F."/>
            <person name="Keller J."/>
        </authorList>
    </citation>
    <scope>NUCLEOTIDE SEQUENCE [LARGE SCALE GENOMIC DNA]</scope>
    <source>
        <strain evidence="1 2">SAG 216-7</strain>
    </source>
</reference>
<dbReference type="Proteomes" id="UP001491310">
    <property type="component" value="Unassembled WGS sequence"/>
</dbReference>
<organism evidence="1 2">
    <name type="scientific">Coccomyxa subellipsoidea</name>
    <dbReference type="NCBI Taxonomy" id="248742"/>
    <lineage>
        <taxon>Eukaryota</taxon>
        <taxon>Viridiplantae</taxon>
        <taxon>Chlorophyta</taxon>
        <taxon>core chlorophytes</taxon>
        <taxon>Trebouxiophyceae</taxon>
        <taxon>Trebouxiophyceae incertae sedis</taxon>
        <taxon>Coccomyxaceae</taxon>
        <taxon>Coccomyxa</taxon>
    </lineage>
</organism>
<comment type="caution">
    <text evidence="1">The sequence shown here is derived from an EMBL/GenBank/DDBJ whole genome shotgun (WGS) entry which is preliminary data.</text>
</comment>
<name>A0ABR2YMC5_9CHLO</name>
<gene>
    <name evidence="1" type="ORF">WJX75_002891</name>
</gene>
<evidence type="ECO:0000313" key="1">
    <source>
        <dbReference type="EMBL" id="KAK9908114.1"/>
    </source>
</evidence>
<accession>A0ABR2YMC5</accession>
<keyword evidence="2" id="KW-1185">Reference proteome</keyword>
<protein>
    <submittedName>
        <fullName evidence="1">Uncharacterized protein</fullName>
    </submittedName>
</protein>
<proteinExistence type="predicted"/>
<evidence type="ECO:0000313" key="2">
    <source>
        <dbReference type="Proteomes" id="UP001491310"/>
    </source>
</evidence>